<dbReference type="RefSeq" id="WP_209667398.1">
    <property type="nucleotide sequence ID" value="NZ_JAGGMS010000001.1"/>
</dbReference>
<dbReference type="GO" id="GO:0004747">
    <property type="term" value="F:ribokinase activity"/>
    <property type="evidence" value="ECO:0007669"/>
    <property type="project" value="UniProtKB-EC"/>
</dbReference>
<evidence type="ECO:0000313" key="6">
    <source>
        <dbReference type="Proteomes" id="UP000741013"/>
    </source>
</evidence>
<evidence type="ECO:0000313" key="5">
    <source>
        <dbReference type="EMBL" id="MBP2184376.1"/>
    </source>
</evidence>
<evidence type="ECO:0000256" key="2">
    <source>
        <dbReference type="ARBA" id="ARBA00022679"/>
    </source>
</evidence>
<dbReference type="InterPro" id="IPR029056">
    <property type="entry name" value="Ribokinase-like"/>
</dbReference>
<dbReference type="InterPro" id="IPR002173">
    <property type="entry name" value="Carboh/pur_kinase_PfkB_CS"/>
</dbReference>
<gene>
    <name evidence="5" type="ORF">JOM49_005902</name>
</gene>
<name>A0ABS4Q0J9_9PSEU</name>
<protein>
    <submittedName>
        <fullName evidence="5">Ribokinase</fullName>
        <ecNumber evidence="5">2.7.1.15</ecNumber>
    </submittedName>
</protein>
<dbReference type="PROSITE" id="PS00583">
    <property type="entry name" value="PFKB_KINASES_1"/>
    <property type="match status" value="1"/>
</dbReference>
<keyword evidence="3" id="KW-0418">Kinase</keyword>
<comment type="caution">
    <text evidence="5">The sequence shown here is derived from an EMBL/GenBank/DDBJ whole genome shotgun (WGS) entry which is preliminary data.</text>
</comment>
<sequence length="327" mass="33349">MDTAEVAVAGQIARSLVLDLAGLPPAGDSAAVRHQQETLGGKGANIAVALSRLGAAVSLIGVVGDDCVAGAALDRAHADGIDTTAVVRRPGHGTGLIVELRTDGGHRRQIEHLSDGLLLTEADILAATPVLTSASSVILHGRQPVGAVLAAARTAKAARRRVVLEGIPGEQSSTTELLALTDVLRLDQHDGELLTGRRLDSAEAAALAGRDLLRRGPGLVALAAGEDGNVFLWEDEHVILPLAIRDPVHTTGGEDALVAALTFALTRGADPRKAAALAVAASATTVFHPGGRPSVSPVALGAHLVELSIPAQPSPPHHAEADYTGSH</sequence>
<dbReference type="EMBL" id="JAGGMS010000001">
    <property type="protein sequence ID" value="MBP2184376.1"/>
    <property type="molecule type" value="Genomic_DNA"/>
</dbReference>
<evidence type="ECO:0000256" key="1">
    <source>
        <dbReference type="ARBA" id="ARBA00010688"/>
    </source>
</evidence>
<evidence type="ECO:0000256" key="3">
    <source>
        <dbReference type="ARBA" id="ARBA00022777"/>
    </source>
</evidence>
<organism evidence="5 6">
    <name type="scientific">Amycolatopsis magusensis</name>
    <dbReference type="NCBI Taxonomy" id="882444"/>
    <lineage>
        <taxon>Bacteria</taxon>
        <taxon>Bacillati</taxon>
        <taxon>Actinomycetota</taxon>
        <taxon>Actinomycetes</taxon>
        <taxon>Pseudonocardiales</taxon>
        <taxon>Pseudonocardiaceae</taxon>
        <taxon>Amycolatopsis</taxon>
    </lineage>
</organism>
<dbReference type="Gene3D" id="3.40.1190.20">
    <property type="match status" value="1"/>
</dbReference>
<dbReference type="PANTHER" id="PTHR10584">
    <property type="entry name" value="SUGAR KINASE"/>
    <property type="match status" value="1"/>
</dbReference>
<dbReference type="InterPro" id="IPR011611">
    <property type="entry name" value="PfkB_dom"/>
</dbReference>
<accession>A0ABS4Q0J9</accession>
<dbReference type="Proteomes" id="UP000741013">
    <property type="component" value="Unassembled WGS sequence"/>
</dbReference>
<proteinExistence type="inferred from homology"/>
<dbReference type="PRINTS" id="PR00990">
    <property type="entry name" value="RIBOKINASE"/>
</dbReference>
<dbReference type="PANTHER" id="PTHR10584:SF166">
    <property type="entry name" value="RIBOKINASE"/>
    <property type="match status" value="1"/>
</dbReference>
<dbReference type="Pfam" id="PF00294">
    <property type="entry name" value="PfkB"/>
    <property type="match status" value="1"/>
</dbReference>
<comment type="similarity">
    <text evidence="1">Belongs to the carbohydrate kinase PfkB family.</text>
</comment>
<keyword evidence="2 5" id="KW-0808">Transferase</keyword>
<feature type="domain" description="Carbohydrate kinase PfkB" evidence="4">
    <location>
        <begin position="5"/>
        <end position="294"/>
    </location>
</feature>
<dbReference type="SUPFAM" id="SSF53613">
    <property type="entry name" value="Ribokinase-like"/>
    <property type="match status" value="1"/>
</dbReference>
<reference evidence="5 6" key="1">
    <citation type="submission" date="2021-03" db="EMBL/GenBank/DDBJ databases">
        <title>Sequencing the genomes of 1000 actinobacteria strains.</title>
        <authorList>
            <person name="Klenk H.-P."/>
        </authorList>
    </citation>
    <scope>NUCLEOTIDE SEQUENCE [LARGE SCALE GENOMIC DNA]</scope>
    <source>
        <strain evidence="5 6">DSM 45510</strain>
    </source>
</reference>
<dbReference type="InterPro" id="IPR002139">
    <property type="entry name" value="Ribo/fructo_kinase"/>
</dbReference>
<keyword evidence="6" id="KW-1185">Reference proteome</keyword>
<dbReference type="EC" id="2.7.1.15" evidence="5"/>
<evidence type="ECO:0000259" key="4">
    <source>
        <dbReference type="Pfam" id="PF00294"/>
    </source>
</evidence>